<evidence type="ECO:0000256" key="2">
    <source>
        <dbReference type="ARBA" id="ARBA00022679"/>
    </source>
</evidence>
<dbReference type="EMBL" id="QGKU01000045">
    <property type="protein sequence ID" value="PWR01949.1"/>
    <property type="molecule type" value="Genomic_DNA"/>
</dbReference>
<proteinExistence type="inferred from homology"/>
<keyword evidence="2 3" id="KW-0808">Transferase</keyword>
<dbReference type="PANTHER" id="PTHR23416">
    <property type="entry name" value="SIALIC ACID SYNTHASE-RELATED"/>
    <property type="match status" value="1"/>
</dbReference>
<dbReference type="PANTHER" id="PTHR23416:SF23">
    <property type="entry name" value="ACETYLTRANSFERASE C18B11.09C-RELATED"/>
    <property type="match status" value="1"/>
</dbReference>
<comment type="similarity">
    <text evidence="1">Belongs to the transferase hexapeptide repeat family.</text>
</comment>
<evidence type="ECO:0000313" key="4">
    <source>
        <dbReference type="Proteomes" id="UP000245680"/>
    </source>
</evidence>
<dbReference type="InterPro" id="IPR011004">
    <property type="entry name" value="Trimer_LpxA-like_sf"/>
</dbReference>
<reference evidence="3 4" key="1">
    <citation type="submission" date="2018-05" db="EMBL/GenBank/DDBJ databases">
        <title>Rhodobacteraceae gen. nov., sp. nov. isolated from sea water.</title>
        <authorList>
            <person name="Ren Y."/>
        </authorList>
    </citation>
    <scope>NUCLEOTIDE SEQUENCE [LARGE SCALE GENOMIC DNA]</scope>
    <source>
        <strain evidence="3 4">TG-679</strain>
    </source>
</reference>
<evidence type="ECO:0000313" key="3">
    <source>
        <dbReference type="EMBL" id="PWR01949.1"/>
    </source>
</evidence>
<keyword evidence="4" id="KW-1185">Reference proteome</keyword>
<sequence length="152" mass="16791">MLKSLNQLRRLRLLAVAMKRAYLRRVWGMDIDPTAEMSLSATFDKTYPRGIHVGPYSYIAFDVRILTHDMTRRMYLDTRIGKHCFIGGRSLILPGVEIGDHCIVGAGSVVTKSVPPGCIVAGNPARILREGMTLLSYGRIDPDASADRSAAE</sequence>
<dbReference type="Gene3D" id="2.160.10.10">
    <property type="entry name" value="Hexapeptide repeat proteins"/>
    <property type="match status" value="1"/>
</dbReference>
<name>A0A2V2LHR8_9RHOB</name>
<dbReference type="SUPFAM" id="SSF51161">
    <property type="entry name" value="Trimeric LpxA-like enzymes"/>
    <property type="match status" value="1"/>
</dbReference>
<protein>
    <submittedName>
        <fullName evidence="3">Acetyltransferase</fullName>
    </submittedName>
</protein>
<dbReference type="GO" id="GO:0008374">
    <property type="term" value="F:O-acyltransferase activity"/>
    <property type="evidence" value="ECO:0007669"/>
    <property type="project" value="TreeGrafter"/>
</dbReference>
<organism evidence="3 4">
    <name type="scientific">Meridianimarinicoccus roseus</name>
    <dbReference type="NCBI Taxonomy" id="2072018"/>
    <lineage>
        <taxon>Bacteria</taxon>
        <taxon>Pseudomonadati</taxon>
        <taxon>Pseudomonadota</taxon>
        <taxon>Alphaproteobacteria</taxon>
        <taxon>Rhodobacterales</taxon>
        <taxon>Paracoccaceae</taxon>
        <taxon>Meridianimarinicoccus</taxon>
    </lineage>
</organism>
<dbReference type="InterPro" id="IPR051159">
    <property type="entry name" value="Hexapeptide_acetyltransf"/>
</dbReference>
<dbReference type="Proteomes" id="UP000245680">
    <property type="component" value="Unassembled WGS sequence"/>
</dbReference>
<gene>
    <name evidence="3" type="ORF">DKT77_14145</name>
</gene>
<dbReference type="GO" id="GO:0005829">
    <property type="term" value="C:cytosol"/>
    <property type="evidence" value="ECO:0007669"/>
    <property type="project" value="TreeGrafter"/>
</dbReference>
<dbReference type="CDD" id="cd04647">
    <property type="entry name" value="LbH_MAT_like"/>
    <property type="match status" value="1"/>
</dbReference>
<dbReference type="OrthoDB" id="9815592at2"/>
<evidence type="ECO:0000256" key="1">
    <source>
        <dbReference type="ARBA" id="ARBA00007274"/>
    </source>
</evidence>
<comment type="caution">
    <text evidence="3">The sequence shown here is derived from an EMBL/GenBank/DDBJ whole genome shotgun (WGS) entry which is preliminary data.</text>
</comment>
<dbReference type="InterPro" id="IPR001451">
    <property type="entry name" value="Hexapep"/>
</dbReference>
<dbReference type="Pfam" id="PF14602">
    <property type="entry name" value="Hexapep_2"/>
    <property type="match status" value="1"/>
</dbReference>
<accession>A0A2V2LHR8</accession>
<dbReference type="AlphaFoldDB" id="A0A2V2LHR8"/>